<reference evidence="3" key="1">
    <citation type="journal article" date="2019" name="Int. J. Syst. Evol. Microbiol.">
        <title>The Global Catalogue of Microorganisms (GCM) 10K type strain sequencing project: providing services to taxonomists for standard genome sequencing and annotation.</title>
        <authorList>
            <consortium name="The Broad Institute Genomics Platform"/>
            <consortium name="The Broad Institute Genome Sequencing Center for Infectious Disease"/>
            <person name="Wu L."/>
            <person name="Ma J."/>
        </authorList>
    </citation>
    <scope>NUCLEOTIDE SEQUENCE [LARGE SCALE GENOMIC DNA]</scope>
    <source>
        <strain evidence="3">CGMCC 4.7177</strain>
    </source>
</reference>
<evidence type="ECO:0000313" key="3">
    <source>
        <dbReference type="Proteomes" id="UP001597218"/>
    </source>
</evidence>
<dbReference type="Pfam" id="PF01476">
    <property type="entry name" value="LysM"/>
    <property type="match status" value="1"/>
</dbReference>
<proteinExistence type="predicted"/>
<organism evidence="2 3">
    <name type="scientific">Sporosarcina siberiensis</name>
    <dbReference type="NCBI Taxonomy" id="1365606"/>
    <lineage>
        <taxon>Bacteria</taxon>
        <taxon>Bacillati</taxon>
        <taxon>Bacillota</taxon>
        <taxon>Bacilli</taxon>
        <taxon>Bacillales</taxon>
        <taxon>Caryophanaceae</taxon>
        <taxon>Sporosarcina</taxon>
    </lineage>
</organism>
<name>A0ABW4SGW0_9BACL</name>
<dbReference type="Gene3D" id="3.10.350.10">
    <property type="entry name" value="LysM domain"/>
    <property type="match status" value="1"/>
</dbReference>
<sequence length="45" mass="4927">MVAANETLYRISINYYKTDAGIEKIKKANGLSSNTINAGQKLIIP</sequence>
<dbReference type="InterPro" id="IPR018392">
    <property type="entry name" value="LysM"/>
</dbReference>
<dbReference type="SUPFAM" id="SSF54106">
    <property type="entry name" value="LysM domain"/>
    <property type="match status" value="1"/>
</dbReference>
<accession>A0ABW4SGW0</accession>
<dbReference type="InterPro" id="IPR036779">
    <property type="entry name" value="LysM_dom_sf"/>
</dbReference>
<dbReference type="SMART" id="SM00257">
    <property type="entry name" value="LysM"/>
    <property type="match status" value="1"/>
</dbReference>
<dbReference type="PROSITE" id="PS51782">
    <property type="entry name" value="LYSM"/>
    <property type="match status" value="1"/>
</dbReference>
<keyword evidence="3" id="KW-1185">Reference proteome</keyword>
<evidence type="ECO:0000259" key="1">
    <source>
        <dbReference type="PROSITE" id="PS51782"/>
    </source>
</evidence>
<protein>
    <submittedName>
        <fullName evidence="2">LysM peptidoglycan-binding domain-containing protein</fullName>
    </submittedName>
</protein>
<comment type="caution">
    <text evidence="2">The sequence shown here is derived from an EMBL/GenBank/DDBJ whole genome shotgun (WGS) entry which is preliminary data.</text>
</comment>
<gene>
    <name evidence="2" type="ORF">ACFSFY_08620</name>
</gene>
<dbReference type="EMBL" id="JBHUGI010000024">
    <property type="protein sequence ID" value="MFD1928120.1"/>
    <property type="molecule type" value="Genomic_DNA"/>
</dbReference>
<feature type="domain" description="LysM" evidence="1">
    <location>
        <begin position="1"/>
        <end position="44"/>
    </location>
</feature>
<dbReference type="Proteomes" id="UP001597218">
    <property type="component" value="Unassembled WGS sequence"/>
</dbReference>
<evidence type="ECO:0000313" key="2">
    <source>
        <dbReference type="EMBL" id="MFD1928120.1"/>
    </source>
</evidence>